<feature type="compositionally biased region" description="Low complexity" evidence="1">
    <location>
        <begin position="228"/>
        <end position="237"/>
    </location>
</feature>
<reference evidence="3" key="1">
    <citation type="submission" date="2020-08" db="EMBL/GenBank/DDBJ databases">
        <title>Multicomponent nature underlies the extraordinary mechanical properties of spider dragline silk.</title>
        <authorList>
            <person name="Kono N."/>
            <person name="Nakamura H."/>
            <person name="Mori M."/>
            <person name="Yoshida Y."/>
            <person name="Ohtoshi R."/>
            <person name="Malay A.D."/>
            <person name="Moran D.A.P."/>
            <person name="Tomita M."/>
            <person name="Numata K."/>
            <person name="Arakawa K."/>
        </authorList>
    </citation>
    <scope>NUCLEOTIDE SEQUENCE</scope>
</reference>
<dbReference type="EMBL" id="BMAV01019443">
    <property type="protein sequence ID" value="GFY72435.1"/>
    <property type="molecule type" value="Genomic_DNA"/>
</dbReference>
<accession>A0A8X6YKB1</accession>
<evidence type="ECO:0000256" key="1">
    <source>
        <dbReference type="SAM" id="MobiDB-lite"/>
    </source>
</evidence>
<dbReference type="PANTHER" id="PTHR37687:SF1">
    <property type="entry name" value="AGAP006772-PA"/>
    <property type="match status" value="1"/>
</dbReference>
<dbReference type="GO" id="GO:0006644">
    <property type="term" value="P:phospholipid metabolic process"/>
    <property type="evidence" value="ECO:0007669"/>
    <property type="project" value="InterPro"/>
</dbReference>
<feature type="region of interest" description="Disordered" evidence="1">
    <location>
        <begin position="204"/>
        <end position="237"/>
    </location>
</feature>
<dbReference type="GO" id="GO:0050482">
    <property type="term" value="P:arachidonate secretion"/>
    <property type="evidence" value="ECO:0007669"/>
    <property type="project" value="InterPro"/>
</dbReference>
<keyword evidence="4" id="KW-1185">Reference proteome</keyword>
<feature type="compositionally biased region" description="Basic and acidic residues" evidence="1">
    <location>
        <begin position="142"/>
        <end position="155"/>
    </location>
</feature>
<dbReference type="GO" id="GO:0004623">
    <property type="term" value="F:phospholipase A2 activity"/>
    <property type="evidence" value="ECO:0007669"/>
    <property type="project" value="InterPro"/>
</dbReference>
<dbReference type="OrthoDB" id="6138985at2759"/>
<feature type="transmembrane region" description="Helical" evidence="2">
    <location>
        <begin position="20"/>
        <end position="39"/>
    </location>
</feature>
<keyword evidence="2" id="KW-1133">Transmembrane helix</keyword>
<dbReference type="Proteomes" id="UP000886998">
    <property type="component" value="Unassembled WGS sequence"/>
</dbReference>
<keyword evidence="2" id="KW-0812">Transmembrane</keyword>
<gene>
    <name evidence="3" type="primary">AVEN_254413_1</name>
    <name evidence="3" type="ORF">TNIN_70841</name>
</gene>
<evidence type="ECO:0000256" key="2">
    <source>
        <dbReference type="SAM" id="Phobius"/>
    </source>
</evidence>
<dbReference type="InterPro" id="IPR036444">
    <property type="entry name" value="PLipase_A2_dom_sf"/>
</dbReference>
<comment type="caution">
    <text evidence="3">The sequence shown here is derived from an EMBL/GenBank/DDBJ whole genome shotgun (WGS) entry which is preliminary data.</text>
</comment>
<feature type="region of interest" description="Disordered" evidence="1">
    <location>
        <begin position="131"/>
        <end position="188"/>
    </location>
</feature>
<evidence type="ECO:0000313" key="3">
    <source>
        <dbReference type="EMBL" id="GFY72435.1"/>
    </source>
</evidence>
<dbReference type="Gene3D" id="1.20.90.10">
    <property type="entry name" value="Phospholipase A2 domain"/>
    <property type="match status" value="1"/>
</dbReference>
<name>A0A8X6YKB1_9ARAC</name>
<dbReference type="AlphaFoldDB" id="A0A8X6YKB1"/>
<dbReference type="InterPro" id="IPR038875">
    <property type="entry name" value="PLA2_conodipine-like"/>
</dbReference>
<evidence type="ECO:0000313" key="4">
    <source>
        <dbReference type="Proteomes" id="UP000886998"/>
    </source>
</evidence>
<protein>
    <submittedName>
        <fullName evidence="3">Uncharacterized protein</fullName>
    </submittedName>
</protein>
<sequence>MLLGNRRKRLRFYLYEDEDVVAFCLLVTAVADLCSGLMLERLPRHIPRSKVRLSQDSSEDDEIGESFDTSVEKKRIVQDPSQLAPFIMKPTWKAIYPFAQNKRTIRSHKKREVTETDDDEMTERERRELVNILKDDDEEAEPQEKEIIEKKEVPKHTKTKRQSNEDPEAQELKDVEEQEATPPTQDFQEWLRREYYRNMAKSFASMRRKRDGSSSYPKVKTVKRAKKSVQSSNSNSLSEITDNLRNIEDQLFQDALQVMREGGEDYEDDVHRQNRIFNDLSLAYDLETMRSAFFRLKETLGNMENEDEEEMYHTSRKRSRQCPALDTLTSDCSTLSDIMSEGALKKLLLRACNWHEVCYTCGKTYGLTSESCDGSFIEQTQTICHNDAPCESTASLLIVPLRQRRVFYKRSNPDICVDEPCVEAFLKEGLAAMEEGRYALRDNLNAIRHA</sequence>
<organism evidence="3 4">
    <name type="scientific">Trichonephila inaurata madagascariensis</name>
    <dbReference type="NCBI Taxonomy" id="2747483"/>
    <lineage>
        <taxon>Eukaryota</taxon>
        <taxon>Metazoa</taxon>
        <taxon>Ecdysozoa</taxon>
        <taxon>Arthropoda</taxon>
        <taxon>Chelicerata</taxon>
        <taxon>Arachnida</taxon>
        <taxon>Araneae</taxon>
        <taxon>Araneomorphae</taxon>
        <taxon>Entelegynae</taxon>
        <taxon>Araneoidea</taxon>
        <taxon>Nephilidae</taxon>
        <taxon>Trichonephila</taxon>
        <taxon>Trichonephila inaurata</taxon>
    </lineage>
</organism>
<keyword evidence="2" id="KW-0472">Membrane</keyword>
<proteinExistence type="predicted"/>
<dbReference type="PANTHER" id="PTHR37687">
    <property type="entry name" value="AGAP006772-PA"/>
    <property type="match status" value="1"/>
</dbReference>